<name>A0A7J6SSY4_PEROL</name>
<evidence type="ECO:0000313" key="4">
    <source>
        <dbReference type="Proteomes" id="UP000553632"/>
    </source>
</evidence>
<gene>
    <name evidence="2" type="ORF">FOZ62_013019</name>
    <name evidence="3" type="ORF">FOZ63_033384</name>
</gene>
<dbReference type="EMBL" id="JABANO010015917">
    <property type="protein sequence ID" value="KAF4736059.1"/>
    <property type="molecule type" value="Genomic_DNA"/>
</dbReference>
<evidence type="ECO:0000313" key="5">
    <source>
        <dbReference type="Proteomes" id="UP000574390"/>
    </source>
</evidence>
<evidence type="ECO:0000313" key="3">
    <source>
        <dbReference type="EMBL" id="KAF4736059.1"/>
    </source>
</evidence>
<proteinExistence type="predicted"/>
<evidence type="ECO:0000256" key="1">
    <source>
        <dbReference type="SAM" id="MobiDB-lite"/>
    </source>
</evidence>
<dbReference type="OMA" id="FSWGKAR"/>
<dbReference type="Proteomes" id="UP000553632">
    <property type="component" value="Unassembled WGS sequence"/>
</dbReference>
<protein>
    <submittedName>
        <fullName evidence="3">Uncharacterized protein</fullName>
    </submittedName>
</protein>
<feature type="region of interest" description="Disordered" evidence="1">
    <location>
        <begin position="28"/>
        <end position="120"/>
    </location>
</feature>
<evidence type="ECO:0000313" key="2">
    <source>
        <dbReference type="EMBL" id="KAF4679604.1"/>
    </source>
</evidence>
<dbReference type="Proteomes" id="UP000574390">
    <property type="component" value="Unassembled WGS sequence"/>
</dbReference>
<comment type="caution">
    <text evidence="3">The sequence shown here is derived from an EMBL/GenBank/DDBJ whole genome shotgun (WGS) entry which is preliminary data.</text>
</comment>
<dbReference type="AlphaFoldDB" id="A0A7J6SSY4"/>
<sequence length="151" mass="17114">MDEDHPLFDSPPDPEEARARLKARLTTFKPLRPTGAPRLRSVPKRKSSTKEAASVVAGGGRRRRSSAAMDIVMPHTNVRPILIGAQKRPIRSTAREQTKQPRRLSSVVQPPRPPRGREKTVAEGRWLEPMDFIDFILSNDSLTEEFCYMTR</sequence>
<organism evidence="3 4">
    <name type="scientific">Perkinsus olseni</name>
    <name type="common">Perkinsus atlanticus</name>
    <dbReference type="NCBI Taxonomy" id="32597"/>
    <lineage>
        <taxon>Eukaryota</taxon>
        <taxon>Sar</taxon>
        <taxon>Alveolata</taxon>
        <taxon>Perkinsozoa</taxon>
        <taxon>Perkinsea</taxon>
        <taxon>Perkinsida</taxon>
        <taxon>Perkinsidae</taxon>
        <taxon>Perkinsus</taxon>
    </lineage>
</organism>
<keyword evidence="4" id="KW-1185">Reference proteome</keyword>
<accession>A0A7J6SSY4</accession>
<reference evidence="4 5" key="1">
    <citation type="submission" date="2020-04" db="EMBL/GenBank/DDBJ databases">
        <title>Perkinsus olseni comparative genomics.</title>
        <authorList>
            <person name="Bogema D.R."/>
        </authorList>
    </citation>
    <scope>NUCLEOTIDE SEQUENCE [LARGE SCALE GENOMIC DNA]</scope>
    <source>
        <strain evidence="2">ATCC PRA-205</strain>
        <strain evidence="3 4">ATCC PRA-207</strain>
    </source>
</reference>
<dbReference type="EMBL" id="JABANM010037941">
    <property type="protein sequence ID" value="KAF4679604.1"/>
    <property type="molecule type" value="Genomic_DNA"/>
</dbReference>